<sequence>MRDRLNASLPVGLISRVTELADRKRVSRSSVVEAALESFLSPDTAQMQEAALTRRLDRLSRQVARIERDLSISAETLGLFVRFWLTVTPPVPTEGYAAAQAKGRERFDGFVTTLGRQLQSGRSFLREIPEDVGPTSTNETDD</sequence>
<protein>
    <submittedName>
        <fullName evidence="1">CopG family transcriptional regulator</fullName>
    </submittedName>
</protein>
<reference evidence="1 2" key="1">
    <citation type="submission" date="2020-07" db="EMBL/GenBank/DDBJ databases">
        <title>The complete genome of Paracoccus pantotrophus ACCC 10489.</title>
        <authorList>
            <person name="Si Y."/>
        </authorList>
    </citation>
    <scope>NUCLEOTIDE SEQUENCE [LARGE SCALE GENOMIC DNA]</scope>
    <source>
        <strain evidence="1 2">ACCC10489</strain>
    </source>
</reference>
<gene>
    <name evidence="1" type="ORF">HYQ43_18675</name>
</gene>
<dbReference type="SUPFAM" id="SSF47598">
    <property type="entry name" value="Ribbon-helix-helix"/>
    <property type="match status" value="1"/>
</dbReference>
<dbReference type="AlphaFoldDB" id="A0A7H9BZB9"/>
<dbReference type="EMBL" id="CP058690">
    <property type="protein sequence ID" value="QLH16125.1"/>
    <property type="molecule type" value="Genomic_DNA"/>
</dbReference>
<dbReference type="GO" id="GO:0006355">
    <property type="term" value="P:regulation of DNA-templated transcription"/>
    <property type="evidence" value="ECO:0007669"/>
    <property type="project" value="InterPro"/>
</dbReference>
<dbReference type="RefSeq" id="WP_152367809.1">
    <property type="nucleotide sequence ID" value="NZ_CP058690.1"/>
</dbReference>
<accession>A0A7H9BZB9</accession>
<dbReference type="Proteomes" id="UP000509322">
    <property type="component" value="Chromosome 2"/>
</dbReference>
<proteinExistence type="predicted"/>
<dbReference type="InterPro" id="IPR010985">
    <property type="entry name" value="Ribbon_hlx_hlx"/>
</dbReference>
<name>A0A7H9BZB9_PARPN</name>
<evidence type="ECO:0000313" key="2">
    <source>
        <dbReference type="Proteomes" id="UP000509322"/>
    </source>
</evidence>
<evidence type="ECO:0000313" key="1">
    <source>
        <dbReference type="EMBL" id="QLH16125.1"/>
    </source>
</evidence>
<organism evidence="1 2">
    <name type="scientific">Paracoccus pantotrophus</name>
    <name type="common">Thiosphaera pantotropha</name>
    <dbReference type="NCBI Taxonomy" id="82367"/>
    <lineage>
        <taxon>Bacteria</taxon>
        <taxon>Pseudomonadati</taxon>
        <taxon>Pseudomonadota</taxon>
        <taxon>Alphaproteobacteria</taxon>
        <taxon>Rhodobacterales</taxon>
        <taxon>Paracoccaceae</taxon>
        <taxon>Paracoccus</taxon>
    </lineage>
</organism>